<dbReference type="SUPFAM" id="SSF56281">
    <property type="entry name" value="Metallo-hydrolase/oxidoreductase"/>
    <property type="match status" value="2"/>
</dbReference>
<keyword evidence="2" id="KW-0378">Hydrolase</keyword>
<dbReference type="CDD" id="cd06262">
    <property type="entry name" value="metallo-hydrolase-like_MBL-fold"/>
    <property type="match status" value="2"/>
</dbReference>
<proteinExistence type="predicted"/>
<dbReference type="Proteomes" id="UP000247465">
    <property type="component" value="Chromosome"/>
</dbReference>
<name>A0A2Z4AIY3_9BACT</name>
<evidence type="ECO:0000259" key="1">
    <source>
        <dbReference type="SMART" id="SM00849"/>
    </source>
</evidence>
<dbReference type="SMART" id="SM00849">
    <property type="entry name" value="Lactamase_B"/>
    <property type="match status" value="2"/>
</dbReference>
<dbReference type="InterPro" id="IPR036866">
    <property type="entry name" value="RibonucZ/Hydroxyglut_hydro"/>
</dbReference>
<dbReference type="KEGG" id="mtar:DF168_01582"/>
<feature type="domain" description="Metallo-beta-lactamase" evidence="1">
    <location>
        <begin position="283"/>
        <end position="495"/>
    </location>
</feature>
<dbReference type="Pfam" id="PF00753">
    <property type="entry name" value="Lactamase_B"/>
    <property type="match status" value="2"/>
</dbReference>
<sequence length="636" mass="72533">MLTQLSDHLFSYKDICNVYVLVEGDEALLIDTGSGEVLDHLDEIGVRRVEWILHTHHHRDQCSGDLRLQEADAKVAVPEYERHLFDQAELFWQARRIYDNYDCRNNFFSVGFNISVDATLDDYEFFTWHDYEFFVLPARGHTGGSSSLLVTIDGRLVGFTGDLMRKGGLLYQLHAMENRYGDMSGAILTLESIQSLRDLIRGESVGGKLFPSRDGACFMPSHGEVIDDPLGDIDRLEMRLIDLYTLGRDVLAAGSTAVLEPFYLPEPKLVPVSRHLLWGGNWTCSFFYVLLSESGKAMFIDYGHGQWAHMQVGSEHGMLGDRMRFVEHHLKELRQRWGVESLDLVVPTHIHDDHTAGIPHLQRHYGTRCYALDSVARVLTDPEAWASTPCTFHKPIRIDRILSDGEQFEWEEYTFDIYFAPGQTEYHSVLAAQIDGKKVAFTGDNLFFHDVLEADQVVQRPFQTTVLRNSFQLGMHRRCAEVMQTVQPDLICPGHRHVYSFDRQRLAEYVDFIDRKERVIRNLVDKPTDHFVDLFWVRLLPYISTVEAGGSIEFTVLLRNNVERTARFSARLIPPPGWKVSESLESIELEPGEDGKLSLKGEAPNDSDSQRRLITAEVYIDGILQGPISEALVTIV</sequence>
<organism evidence="2 3">
    <name type="scientific">Candidatus Moanibacter tarae</name>
    <dbReference type="NCBI Taxonomy" id="2200854"/>
    <lineage>
        <taxon>Bacteria</taxon>
        <taxon>Pseudomonadati</taxon>
        <taxon>Verrucomicrobiota</taxon>
        <taxon>Opitutia</taxon>
        <taxon>Puniceicoccales</taxon>
        <taxon>Puniceicoccales incertae sedis</taxon>
        <taxon>Candidatus Moanibacter</taxon>
    </lineage>
</organism>
<dbReference type="InterPro" id="IPR001279">
    <property type="entry name" value="Metallo-B-lactamas"/>
</dbReference>
<accession>A0A2Z4AIY3</accession>
<protein>
    <submittedName>
        <fullName evidence="2">Hydroxyacylglutathione hydrolase</fullName>
        <ecNumber evidence="2">3.1.2.6</ecNumber>
    </submittedName>
</protein>
<dbReference type="EMBL" id="CP029803">
    <property type="protein sequence ID" value="AWT60374.1"/>
    <property type="molecule type" value="Genomic_DNA"/>
</dbReference>
<dbReference type="InterPro" id="IPR050662">
    <property type="entry name" value="Sec-metab_biosynth-thioest"/>
</dbReference>
<gene>
    <name evidence="2" type="primary">gloB_1</name>
    <name evidence="2" type="ORF">DF168_01582</name>
</gene>
<dbReference type="GO" id="GO:0004416">
    <property type="term" value="F:hydroxyacylglutathione hydrolase activity"/>
    <property type="evidence" value="ECO:0007669"/>
    <property type="project" value="UniProtKB-EC"/>
</dbReference>
<feature type="domain" description="Metallo-beta-lactamase" evidence="1">
    <location>
        <begin position="15"/>
        <end position="208"/>
    </location>
</feature>
<reference evidence="2 3" key="1">
    <citation type="submission" date="2018-06" db="EMBL/GenBank/DDBJ databases">
        <title>Draft Genome Sequence of a Novel Marine Bacterium Related to the Verrucomicrobia.</title>
        <authorList>
            <person name="Vosseberg J."/>
            <person name="Martijn J."/>
            <person name="Ettema T.J.G."/>
        </authorList>
    </citation>
    <scope>NUCLEOTIDE SEQUENCE [LARGE SCALE GENOMIC DNA]</scope>
    <source>
        <strain evidence="2">TARA_B100001123</strain>
    </source>
</reference>
<dbReference type="PANTHER" id="PTHR23131:SF0">
    <property type="entry name" value="ENDORIBONUCLEASE LACTB2"/>
    <property type="match status" value="1"/>
</dbReference>
<dbReference type="PANTHER" id="PTHR23131">
    <property type="entry name" value="ENDORIBONUCLEASE LACTB2"/>
    <property type="match status" value="1"/>
</dbReference>
<dbReference type="EC" id="3.1.2.6" evidence="2"/>
<evidence type="ECO:0000313" key="3">
    <source>
        <dbReference type="Proteomes" id="UP000247465"/>
    </source>
</evidence>
<dbReference type="AlphaFoldDB" id="A0A2Z4AIY3"/>
<evidence type="ECO:0000313" key="2">
    <source>
        <dbReference type="EMBL" id="AWT60374.1"/>
    </source>
</evidence>
<dbReference type="Gene3D" id="3.60.15.10">
    <property type="entry name" value="Ribonuclease Z/Hydroxyacylglutathione hydrolase-like"/>
    <property type="match status" value="2"/>
</dbReference>